<proteinExistence type="predicted"/>
<reference evidence="2 3" key="1">
    <citation type="journal article" date="2016" name="Environ. Microbiol.">
        <title>Genomic resolution of a cold subsurface aquifer community provides metabolic insights for novel microbes adapted to high CO concentrations.</title>
        <authorList>
            <person name="Probst A.J."/>
            <person name="Castelle C.J."/>
            <person name="Singh A."/>
            <person name="Brown C.T."/>
            <person name="Anantharaman K."/>
            <person name="Sharon I."/>
            <person name="Hug L.A."/>
            <person name="Burstein D."/>
            <person name="Emerson J.B."/>
            <person name="Thomas B.C."/>
            <person name="Banfield J.F."/>
        </authorList>
    </citation>
    <scope>NUCLEOTIDE SEQUENCE [LARGE SCALE GENOMIC DNA]</scope>
    <source>
        <strain evidence="2">CG1_02_37_22</strain>
    </source>
</reference>
<name>A0A1J4TMD4_9BACT</name>
<dbReference type="STRING" id="1805209.AUJ73_04905"/>
<sequence length="74" mass="8921">MKTSDITLATTISLWILPEKIERIKNSNKVFFVYPENKKIDDIVEKYWRRELRVEPRSFFDQLRALKGQIYATE</sequence>
<evidence type="ECO:0000259" key="1">
    <source>
        <dbReference type="Pfam" id="PF18903"/>
    </source>
</evidence>
<dbReference type="Pfam" id="PF18903">
    <property type="entry name" value="DUF5659"/>
    <property type="match status" value="1"/>
</dbReference>
<evidence type="ECO:0000313" key="3">
    <source>
        <dbReference type="Proteomes" id="UP000183120"/>
    </source>
</evidence>
<comment type="caution">
    <text evidence="2">The sequence shown here is derived from an EMBL/GenBank/DDBJ whole genome shotgun (WGS) entry which is preliminary data.</text>
</comment>
<dbReference type="AlphaFoldDB" id="A0A1J4TMD4"/>
<protein>
    <recommendedName>
        <fullName evidence="1">DUF5659 domain-containing protein</fullName>
    </recommendedName>
</protein>
<gene>
    <name evidence="2" type="ORF">AUJ73_04905</name>
</gene>
<dbReference type="Proteomes" id="UP000183120">
    <property type="component" value="Unassembled WGS sequence"/>
</dbReference>
<dbReference type="InterPro" id="IPR043718">
    <property type="entry name" value="DUF5659"/>
</dbReference>
<accession>A0A1J4TMD4</accession>
<organism evidence="2 3">
    <name type="scientific">Candidatus Gottesmanbacteria bacterium CG1_02_37_22</name>
    <dbReference type="NCBI Taxonomy" id="1805209"/>
    <lineage>
        <taxon>Bacteria</taxon>
        <taxon>Candidatus Gottesmaniibacteriota</taxon>
    </lineage>
</organism>
<feature type="domain" description="DUF5659" evidence="1">
    <location>
        <begin position="16"/>
        <end position="71"/>
    </location>
</feature>
<dbReference type="EMBL" id="MNUY01000077">
    <property type="protein sequence ID" value="OIO12840.1"/>
    <property type="molecule type" value="Genomic_DNA"/>
</dbReference>
<evidence type="ECO:0000313" key="2">
    <source>
        <dbReference type="EMBL" id="OIO12840.1"/>
    </source>
</evidence>